<dbReference type="Pfam" id="PF07992">
    <property type="entry name" value="Pyr_redox_2"/>
    <property type="match status" value="1"/>
</dbReference>
<keyword evidence="5" id="KW-0560">Oxidoreductase</keyword>
<dbReference type="PANTHER" id="PTHR42913:SF3">
    <property type="entry name" value="64 KDA MITOCHONDRIAL NADH DEHYDROGENASE (EUROFUNG)"/>
    <property type="match status" value="1"/>
</dbReference>
<evidence type="ECO:0000313" key="7">
    <source>
        <dbReference type="EMBL" id="PIS13278.1"/>
    </source>
</evidence>
<keyword evidence="4" id="KW-0274">FAD</keyword>
<dbReference type="InterPro" id="IPR051169">
    <property type="entry name" value="NADH-Q_oxidoreductase"/>
</dbReference>
<proteinExistence type="inferred from homology"/>
<dbReference type="SUPFAM" id="SSF51905">
    <property type="entry name" value="FAD/NAD(P)-binding domain"/>
    <property type="match status" value="2"/>
</dbReference>
<dbReference type="Proteomes" id="UP000230353">
    <property type="component" value="Unassembled WGS sequence"/>
</dbReference>
<dbReference type="InterPro" id="IPR036188">
    <property type="entry name" value="FAD/NAD-bd_sf"/>
</dbReference>
<dbReference type="GO" id="GO:0003955">
    <property type="term" value="F:NAD(P)H dehydrogenase (quinone) activity"/>
    <property type="evidence" value="ECO:0007669"/>
    <property type="project" value="TreeGrafter"/>
</dbReference>
<organism evidence="7 8">
    <name type="scientific">Candidatus Tagabacteria bacterium CG09_land_8_20_14_0_10_41_14</name>
    <dbReference type="NCBI Taxonomy" id="1975021"/>
    <lineage>
        <taxon>Bacteria</taxon>
        <taxon>Candidatus Tagaibacteriota</taxon>
    </lineage>
</organism>
<comment type="caution">
    <text evidence="7">The sequence shown here is derived from an EMBL/GenBank/DDBJ whole genome shotgun (WGS) entry which is preliminary data.</text>
</comment>
<gene>
    <name evidence="7" type="ORF">COT67_02655</name>
</gene>
<dbReference type="AlphaFoldDB" id="A0A2H0WMU4"/>
<dbReference type="GO" id="GO:0019646">
    <property type="term" value="P:aerobic electron transport chain"/>
    <property type="evidence" value="ECO:0007669"/>
    <property type="project" value="TreeGrafter"/>
</dbReference>
<evidence type="ECO:0000256" key="5">
    <source>
        <dbReference type="ARBA" id="ARBA00023002"/>
    </source>
</evidence>
<name>A0A2H0WMU4_9BACT</name>
<comment type="cofactor">
    <cofactor evidence="1">
        <name>FAD</name>
        <dbReference type="ChEBI" id="CHEBI:57692"/>
    </cofactor>
</comment>
<comment type="similarity">
    <text evidence="2">Belongs to the NADH dehydrogenase family.</text>
</comment>
<dbReference type="Gene3D" id="3.50.50.100">
    <property type="match status" value="1"/>
</dbReference>
<dbReference type="EMBL" id="PEZL01000038">
    <property type="protein sequence ID" value="PIS13278.1"/>
    <property type="molecule type" value="Genomic_DNA"/>
</dbReference>
<evidence type="ECO:0000259" key="6">
    <source>
        <dbReference type="Pfam" id="PF07992"/>
    </source>
</evidence>
<evidence type="ECO:0000256" key="4">
    <source>
        <dbReference type="ARBA" id="ARBA00022827"/>
    </source>
</evidence>
<sequence length="364" mass="41058">MKKNLIIIGGGFAGITLAKKLLKTARDRFSITLVDKNDYQLFYPAFFKALVSKKNLSEIFNVVAIKFERIFSKSDIKIVKREVKNVFPAQNKILLKEAGRNKGQNRLDYDYLVVAAGRETKVPGLTFQSFEDVLRLKERMENLFKNAEKNSVIEIVVVGAGATGCGLVGFLSEYACELSVKHKYSKNPAKLKIVDSHDCLLVGCSGWLQEKVSQSLKKMGVEIVTRTRFDPAKETAPVVVWAVGAEPVRFFDGEITEHLRLRGQSNVLVLEAVTAQSAIHRAKYISRALMRLLDKKELKPYGSNKDYNIVELGEKYAFADLGFIKLKGRMARWAHELALVRYLISVMGISKAVNWFKKYRGLLL</sequence>
<dbReference type="PANTHER" id="PTHR42913">
    <property type="entry name" value="APOPTOSIS-INDUCING FACTOR 1"/>
    <property type="match status" value="1"/>
</dbReference>
<evidence type="ECO:0000256" key="1">
    <source>
        <dbReference type="ARBA" id="ARBA00001974"/>
    </source>
</evidence>
<dbReference type="PRINTS" id="PR00411">
    <property type="entry name" value="PNDRDTASEI"/>
</dbReference>
<evidence type="ECO:0000256" key="3">
    <source>
        <dbReference type="ARBA" id="ARBA00022630"/>
    </source>
</evidence>
<evidence type="ECO:0000313" key="8">
    <source>
        <dbReference type="Proteomes" id="UP000230353"/>
    </source>
</evidence>
<dbReference type="InterPro" id="IPR023753">
    <property type="entry name" value="FAD/NAD-binding_dom"/>
</dbReference>
<feature type="domain" description="FAD/NAD(P)-binding" evidence="6">
    <location>
        <begin position="4"/>
        <end position="234"/>
    </location>
</feature>
<dbReference type="PRINTS" id="PR00368">
    <property type="entry name" value="FADPNR"/>
</dbReference>
<protein>
    <recommendedName>
        <fullName evidence="6">FAD/NAD(P)-binding domain-containing protein</fullName>
    </recommendedName>
</protein>
<evidence type="ECO:0000256" key="2">
    <source>
        <dbReference type="ARBA" id="ARBA00005272"/>
    </source>
</evidence>
<keyword evidence="3" id="KW-0285">Flavoprotein</keyword>
<accession>A0A2H0WMU4</accession>
<reference evidence="8" key="1">
    <citation type="submission" date="2017-09" db="EMBL/GenBank/DDBJ databases">
        <title>Depth-based differentiation of microbial function through sediment-hosted aquifers and enrichment of novel symbionts in the deep terrestrial subsurface.</title>
        <authorList>
            <person name="Probst A.J."/>
            <person name="Ladd B."/>
            <person name="Jarett J.K."/>
            <person name="Geller-Mcgrath D.E."/>
            <person name="Sieber C.M.K."/>
            <person name="Emerson J.B."/>
            <person name="Anantharaman K."/>
            <person name="Thomas B.C."/>
            <person name="Malmstrom R."/>
            <person name="Stieglmeier M."/>
            <person name="Klingl A."/>
            <person name="Woyke T."/>
            <person name="Ryan C.M."/>
            <person name="Banfield J.F."/>
        </authorList>
    </citation>
    <scope>NUCLEOTIDE SEQUENCE [LARGE SCALE GENOMIC DNA]</scope>
</reference>